<feature type="transmembrane region" description="Helical" evidence="1">
    <location>
        <begin position="35"/>
        <end position="59"/>
    </location>
</feature>
<keyword evidence="1" id="KW-0812">Transmembrane</keyword>
<keyword evidence="3" id="KW-1185">Reference proteome</keyword>
<dbReference type="AlphaFoldDB" id="A0A8X7SFV9"/>
<keyword evidence="1" id="KW-1133">Transmembrane helix</keyword>
<gene>
    <name evidence="2" type="ORF">Bca52824_026161</name>
</gene>
<dbReference type="Proteomes" id="UP000886595">
    <property type="component" value="Unassembled WGS sequence"/>
</dbReference>
<organism evidence="2 3">
    <name type="scientific">Brassica carinata</name>
    <name type="common">Ethiopian mustard</name>
    <name type="synonym">Abyssinian cabbage</name>
    <dbReference type="NCBI Taxonomy" id="52824"/>
    <lineage>
        <taxon>Eukaryota</taxon>
        <taxon>Viridiplantae</taxon>
        <taxon>Streptophyta</taxon>
        <taxon>Embryophyta</taxon>
        <taxon>Tracheophyta</taxon>
        <taxon>Spermatophyta</taxon>
        <taxon>Magnoliopsida</taxon>
        <taxon>eudicotyledons</taxon>
        <taxon>Gunneridae</taxon>
        <taxon>Pentapetalae</taxon>
        <taxon>rosids</taxon>
        <taxon>malvids</taxon>
        <taxon>Brassicales</taxon>
        <taxon>Brassicaceae</taxon>
        <taxon>Brassiceae</taxon>
        <taxon>Brassica</taxon>
    </lineage>
</organism>
<evidence type="ECO:0000256" key="1">
    <source>
        <dbReference type="SAM" id="Phobius"/>
    </source>
</evidence>
<evidence type="ECO:0000313" key="2">
    <source>
        <dbReference type="EMBL" id="KAG2306413.1"/>
    </source>
</evidence>
<reference evidence="2 3" key="1">
    <citation type="submission" date="2020-02" db="EMBL/GenBank/DDBJ databases">
        <authorList>
            <person name="Ma Q."/>
            <person name="Huang Y."/>
            <person name="Song X."/>
            <person name="Pei D."/>
        </authorList>
    </citation>
    <scope>NUCLEOTIDE SEQUENCE [LARGE SCALE GENOMIC DNA]</scope>
    <source>
        <strain evidence="2">Sxm20200214</strain>
        <tissue evidence="2">Leaf</tissue>
    </source>
</reference>
<proteinExistence type="predicted"/>
<dbReference type="EMBL" id="JAAMPC010000006">
    <property type="protein sequence ID" value="KAG2306413.1"/>
    <property type="molecule type" value="Genomic_DNA"/>
</dbReference>
<protein>
    <submittedName>
        <fullName evidence="2">Uncharacterized protein</fullName>
    </submittedName>
</protein>
<comment type="caution">
    <text evidence="2">The sequence shown here is derived from an EMBL/GenBank/DDBJ whole genome shotgun (WGS) entry which is preliminary data.</text>
</comment>
<evidence type="ECO:0000313" key="3">
    <source>
        <dbReference type="Proteomes" id="UP000886595"/>
    </source>
</evidence>
<accession>A0A8X7SFV9</accession>
<sequence>MGPKRQRMIEQAPPPVTFYGPHPGSAFMFNPTDSFLLFLFSLWFDSVVCPLIALSSTLWSSSVA</sequence>
<name>A0A8X7SFV9_BRACI</name>
<keyword evidence="1" id="KW-0472">Membrane</keyword>